<comment type="caution">
    <text evidence="5">The sequence shown here is derived from an EMBL/GenBank/DDBJ whole genome shotgun (WGS) entry which is preliminary data.</text>
</comment>
<reference evidence="5 6" key="1">
    <citation type="submission" date="2018-10" db="EMBL/GenBank/DDBJ databases">
        <title>Propionibacterium australiense Genome Sequencing and Assembly.</title>
        <authorList>
            <person name="Bernier A.-M."/>
            <person name="Bernard K."/>
        </authorList>
    </citation>
    <scope>NUCLEOTIDE SEQUENCE [LARGE SCALE GENOMIC DNA]</scope>
    <source>
        <strain evidence="5 6">NML98A078</strain>
    </source>
</reference>
<dbReference type="PROSITE" id="PS50109">
    <property type="entry name" value="HIS_KIN"/>
    <property type="match status" value="1"/>
</dbReference>
<proteinExistence type="predicted"/>
<evidence type="ECO:0000256" key="1">
    <source>
        <dbReference type="ARBA" id="ARBA00022679"/>
    </source>
</evidence>
<keyword evidence="1" id="KW-0808">Transferase</keyword>
<name>A0A8B3FNV9_9ACTN</name>
<dbReference type="InterPro" id="IPR005467">
    <property type="entry name" value="His_kinase_dom"/>
</dbReference>
<protein>
    <submittedName>
        <fullName evidence="5">Sensor histidine kinase</fullName>
    </submittedName>
</protein>
<dbReference type="Gene3D" id="1.20.5.1930">
    <property type="match status" value="1"/>
</dbReference>
<dbReference type="SMART" id="SM00387">
    <property type="entry name" value="HATPase_c"/>
    <property type="match status" value="1"/>
</dbReference>
<organism evidence="5 6">
    <name type="scientific">Propionibacterium australiense</name>
    <dbReference type="NCBI Taxonomy" id="119981"/>
    <lineage>
        <taxon>Bacteria</taxon>
        <taxon>Bacillati</taxon>
        <taxon>Actinomycetota</taxon>
        <taxon>Actinomycetes</taxon>
        <taxon>Propionibacteriales</taxon>
        <taxon>Propionibacteriaceae</taxon>
        <taxon>Propionibacterium</taxon>
    </lineage>
</organism>
<dbReference type="InterPro" id="IPR050482">
    <property type="entry name" value="Sensor_HK_TwoCompSys"/>
</dbReference>
<dbReference type="GO" id="GO:0016020">
    <property type="term" value="C:membrane"/>
    <property type="evidence" value="ECO:0007669"/>
    <property type="project" value="InterPro"/>
</dbReference>
<dbReference type="Pfam" id="PF02518">
    <property type="entry name" value="HATPase_c"/>
    <property type="match status" value="1"/>
</dbReference>
<dbReference type="Gene3D" id="3.30.565.10">
    <property type="entry name" value="Histidine kinase-like ATPase, C-terminal domain"/>
    <property type="match status" value="1"/>
</dbReference>
<dbReference type="OrthoDB" id="144293at2"/>
<evidence type="ECO:0000256" key="2">
    <source>
        <dbReference type="ARBA" id="ARBA00022777"/>
    </source>
</evidence>
<dbReference type="PANTHER" id="PTHR24421">
    <property type="entry name" value="NITRATE/NITRITE SENSOR PROTEIN NARX-RELATED"/>
    <property type="match status" value="1"/>
</dbReference>
<dbReference type="GO" id="GO:0000155">
    <property type="term" value="F:phosphorelay sensor kinase activity"/>
    <property type="evidence" value="ECO:0007669"/>
    <property type="project" value="InterPro"/>
</dbReference>
<keyword evidence="3" id="KW-0902">Two-component regulatory system</keyword>
<accession>A0A8B3FNV9</accession>
<dbReference type="GO" id="GO:0046983">
    <property type="term" value="F:protein dimerization activity"/>
    <property type="evidence" value="ECO:0007669"/>
    <property type="project" value="InterPro"/>
</dbReference>
<dbReference type="Pfam" id="PF07730">
    <property type="entry name" value="HisKA_3"/>
    <property type="match status" value="1"/>
</dbReference>
<evidence type="ECO:0000256" key="3">
    <source>
        <dbReference type="ARBA" id="ARBA00023012"/>
    </source>
</evidence>
<evidence type="ECO:0000259" key="4">
    <source>
        <dbReference type="PROSITE" id="PS50109"/>
    </source>
</evidence>
<dbReference type="EMBL" id="RCIW01000012">
    <property type="protein sequence ID" value="RLP08842.1"/>
    <property type="molecule type" value="Genomic_DNA"/>
</dbReference>
<dbReference type="InterPro" id="IPR011712">
    <property type="entry name" value="Sig_transdc_His_kin_sub3_dim/P"/>
</dbReference>
<feature type="domain" description="Histidine kinase" evidence="4">
    <location>
        <begin position="188"/>
        <end position="382"/>
    </location>
</feature>
<dbReference type="InterPro" id="IPR003594">
    <property type="entry name" value="HATPase_dom"/>
</dbReference>
<evidence type="ECO:0000313" key="5">
    <source>
        <dbReference type="EMBL" id="RLP08842.1"/>
    </source>
</evidence>
<evidence type="ECO:0000313" key="6">
    <source>
        <dbReference type="Proteomes" id="UP000279336"/>
    </source>
</evidence>
<sequence length="394" mass="42414">MASSGRAGPNRCDEEARQSLRMTGHHAPATDGQRPAGRTTLPVTELVGSLADVVAQVHATLGPDQSGLCVHRCLTATRCQTVQMQVRPAEELQPMTCLLDPGSTCILTGPRLKCPRAMDEKDVVRVGLGTDDEFGWLWHARLGGTDPSRRQAEELVLVAMAGMAERLIARAVRADDSEARMIANERERISRELHDGVAQVLGSAHLRLSSLAERGEFGDETARELTQIGQDCAMAYSDVREAIWDLRMPEEMTGSLSSGIQSAAGAFERRSGITCRLELAEPDVPLAAGARLQLLRVVQEALTNVRKHAHARSVDLTMRANPSSITVNISDDGIGFEDPAPGPGRFGLLSMRERIEEIGGHLSIMSIPGAGTCVSAVVPLAVSDEGLREERTHA</sequence>
<dbReference type="AlphaFoldDB" id="A0A8B3FNV9"/>
<keyword evidence="2 5" id="KW-0418">Kinase</keyword>
<gene>
    <name evidence="5" type="ORF">D7U36_08420</name>
</gene>
<dbReference type="Proteomes" id="UP000279336">
    <property type="component" value="Unassembled WGS sequence"/>
</dbReference>
<dbReference type="CDD" id="cd16917">
    <property type="entry name" value="HATPase_UhpB-NarQ-NarX-like"/>
    <property type="match status" value="1"/>
</dbReference>
<dbReference type="SUPFAM" id="SSF55874">
    <property type="entry name" value="ATPase domain of HSP90 chaperone/DNA topoisomerase II/histidine kinase"/>
    <property type="match status" value="1"/>
</dbReference>
<dbReference type="InterPro" id="IPR036890">
    <property type="entry name" value="HATPase_C_sf"/>
</dbReference>